<dbReference type="Proteomes" id="UP000585272">
    <property type="component" value="Unassembled WGS sequence"/>
</dbReference>
<evidence type="ECO:0000313" key="1">
    <source>
        <dbReference type="EMBL" id="MBB4662726.1"/>
    </source>
</evidence>
<dbReference type="RefSeq" id="WP_183342128.1">
    <property type="nucleotide sequence ID" value="NZ_JACHNU010000002.1"/>
</dbReference>
<evidence type="ECO:0008006" key="3">
    <source>
        <dbReference type="Google" id="ProtNLM"/>
    </source>
</evidence>
<comment type="caution">
    <text evidence="1">The sequence shown here is derived from an EMBL/GenBank/DDBJ whole genome shotgun (WGS) entry which is preliminary data.</text>
</comment>
<organism evidence="1 2">
    <name type="scientific">Conexibacter arvalis</name>
    <dbReference type="NCBI Taxonomy" id="912552"/>
    <lineage>
        <taxon>Bacteria</taxon>
        <taxon>Bacillati</taxon>
        <taxon>Actinomycetota</taxon>
        <taxon>Thermoleophilia</taxon>
        <taxon>Solirubrobacterales</taxon>
        <taxon>Conexibacteraceae</taxon>
        <taxon>Conexibacter</taxon>
    </lineage>
</organism>
<evidence type="ECO:0000313" key="2">
    <source>
        <dbReference type="Proteomes" id="UP000585272"/>
    </source>
</evidence>
<name>A0A840ID23_9ACTN</name>
<protein>
    <recommendedName>
        <fullName evidence="3">YokE-like PH domain-containing protein</fullName>
    </recommendedName>
</protein>
<gene>
    <name evidence="1" type="ORF">BDZ31_002312</name>
</gene>
<accession>A0A840ID23</accession>
<sequence>MIGIEIEVRTAPTLAQRYDHAARELLGEEVLAAAQFLRPRGWRAFGHALARPPVGLLQRARGRRGQVRLPEACLLAVTPRAVHLLQTRAKPGGGPVPRATRRLASWDRDAIDVDAAGEVRGTKVTIAPRGDAPVELYAPPSELTARVLRELL</sequence>
<reference evidence="1 2" key="1">
    <citation type="submission" date="2020-08" db="EMBL/GenBank/DDBJ databases">
        <title>Genomic Encyclopedia of Archaeal and Bacterial Type Strains, Phase II (KMG-II): from individual species to whole genera.</title>
        <authorList>
            <person name="Goeker M."/>
        </authorList>
    </citation>
    <scope>NUCLEOTIDE SEQUENCE [LARGE SCALE GENOMIC DNA]</scope>
    <source>
        <strain evidence="1 2">DSM 23288</strain>
    </source>
</reference>
<dbReference type="EMBL" id="JACHNU010000002">
    <property type="protein sequence ID" value="MBB4662726.1"/>
    <property type="molecule type" value="Genomic_DNA"/>
</dbReference>
<keyword evidence="2" id="KW-1185">Reference proteome</keyword>
<dbReference type="AlphaFoldDB" id="A0A840ID23"/>
<proteinExistence type="predicted"/>